<keyword evidence="9" id="KW-1185">Reference proteome</keyword>
<evidence type="ECO:0000256" key="1">
    <source>
        <dbReference type="ARBA" id="ARBA00000085"/>
    </source>
</evidence>
<dbReference type="PANTHER" id="PTHR45436">
    <property type="entry name" value="SENSOR HISTIDINE KINASE YKOH"/>
    <property type="match status" value="1"/>
</dbReference>
<comment type="catalytic activity">
    <reaction evidence="1">
        <text>ATP + protein L-histidine = ADP + protein N-phospho-L-histidine.</text>
        <dbReference type="EC" id="2.7.13.3"/>
    </reaction>
</comment>
<keyword evidence="4" id="KW-0808">Transferase</keyword>
<dbReference type="GO" id="GO:0005886">
    <property type="term" value="C:plasma membrane"/>
    <property type="evidence" value="ECO:0007669"/>
    <property type="project" value="TreeGrafter"/>
</dbReference>
<organism evidence="8 9">
    <name type="scientific">Streptomyces xiamenensis</name>
    <dbReference type="NCBI Taxonomy" id="408015"/>
    <lineage>
        <taxon>Bacteria</taxon>
        <taxon>Bacillati</taxon>
        <taxon>Actinomycetota</taxon>
        <taxon>Actinomycetes</taxon>
        <taxon>Kitasatosporales</taxon>
        <taxon>Streptomycetaceae</taxon>
        <taxon>Streptomyces</taxon>
    </lineage>
</organism>
<keyword evidence="3" id="KW-0597">Phosphoprotein</keyword>
<dbReference type="PANTHER" id="PTHR45436:SF5">
    <property type="entry name" value="SENSOR HISTIDINE KINASE TRCS"/>
    <property type="match status" value="1"/>
</dbReference>
<keyword evidence="5 8" id="KW-0418">Kinase</keyword>
<dbReference type="Pfam" id="PF02518">
    <property type="entry name" value="HATPase_c"/>
    <property type="match status" value="1"/>
</dbReference>
<feature type="compositionally biased region" description="Low complexity" evidence="6">
    <location>
        <begin position="287"/>
        <end position="301"/>
    </location>
</feature>
<dbReference type="AlphaFoldDB" id="A0A0F7FXU9"/>
<dbReference type="GO" id="GO:0000160">
    <property type="term" value="P:phosphorelay signal transduction system"/>
    <property type="evidence" value="ECO:0007669"/>
    <property type="project" value="TreeGrafter"/>
</dbReference>
<feature type="region of interest" description="Disordered" evidence="6">
    <location>
        <begin position="123"/>
        <end position="301"/>
    </location>
</feature>
<dbReference type="KEGG" id="sxi:SXIM_34540"/>
<feature type="compositionally biased region" description="Low complexity" evidence="6">
    <location>
        <begin position="138"/>
        <end position="149"/>
    </location>
</feature>
<dbReference type="EC" id="2.7.13.3" evidence="2"/>
<evidence type="ECO:0000256" key="5">
    <source>
        <dbReference type="ARBA" id="ARBA00022777"/>
    </source>
</evidence>
<dbReference type="STRING" id="408015.SXIM_34540"/>
<dbReference type="InterPro" id="IPR003594">
    <property type="entry name" value="HATPase_dom"/>
</dbReference>
<evidence type="ECO:0000256" key="4">
    <source>
        <dbReference type="ARBA" id="ARBA00022679"/>
    </source>
</evidence>
<accession>A0A0F7FXU9</accession>
<evidence type="ECO:0000256" key="2">
    <source>
        <dbReference type="ARBA" id="ARBA00012438"/>
    </source>
</evidence>
<gene>
    <name evidence="8" type="ORF">SXIM_34540</name>
</gene>
<evidence type="ECO:0000313" key="9">
    <source>
        <dbReference type="Proteomes" id="UP000034034"/>
    </source>
</evidence>
<feature type="domain" description="Histidine kinase/HSP90-like ATPase" evidence="7">
    <location>
        <begin position="9"/>
        <end position="114"/>
    </location>
</feature>
<name>A0A0F7FXU9_9ACTN</name>
<evidence type="ECO:0000256" key="3">
    <source>
        <dbReference type="ARBA" id="ARBA00022553"/>
    </source>
</evidence>
<proteinExistence type="predicted"/>
<reference evidence="8" key="1">
    <citation type="submission" date="2019-08" db="EMBL/GenBank/DDBJ databases">
        <title>Complete genome sequence of a mangrove-derived Streptomyces xiamenensis.</title>
        <authorList>
            <person name="Xu J."/>
        </authorList>
    </citation>
    <scope>NUCLEOTIDE SEQUENCE</scope>
    <source>
        <strain evidence="8">318</strain>
    </source>
</reference>
<sequence>MGAAARVVEPLIHLIAELLANATEHSPPRTVVPVMVRTVQRGAVIEIDDGGLGMDEYRMDRARQIVSGRRPVALADVGEVPRTGFAVVGRFAARHGFQVDLSPSPYGGVRVVILIGRSDLATVEPLGAGGGRGRRELGPAPGRLPGPGRAPRRGTGRGPGTAPRSGRGLVQGSGSAPGLGSAPGPRPGPGPAPGSGSEPRPGTQPVPQPRPEHSGSVPRHARAPEPTPQHGQDPAPPPVRPSGLPQRASRRGETLPRQPWSAPPEPQQTPEEAGDWMETFLAGGAAGTPAGHTDPTTHPKG</sequence>
<dbReference type="EMBL" id="CP009922">
    <property type="protein sequence ID" value="AKG44838.1"/>
    <property type="molecule type" value="Genomic_DNA"/>
</dbReference>
<dbReference type="PATRIC" id="fig|408015.6.peg.3500"/>
<dbReference type="GO" id="GO:0004673">
    <property type="term" value="F:protein histidine kinase activity"/>
    <property type="evidence" value="ECO:0007669"/>
    <property type="project" value="UniProtKB-EC"/>
</dbReference>
<protein>
    <recommendedName>
        <fullName evidence="2">histidine kinase</fullName>
        <ecNumber evidence="2">2.7.13.3</ecNumber>
    </recommendedName>
</protein>
<dbReference type="InterPro" id="IPR050428">
    <property type="entry name" value="TCS_sensor_his_kinase"/>
</dbReference>
<dbReference type="InterPro" id="IPR036890">
    <property type="entry name" value="HATPase_C_sf"/>
</dbReference>
<dbReference type="Gene3D" id="3.30.565.10">
    <property type="entry name" value="Histidine kinase-like ATPase, C-terminal domain"/>
    <property type="match status" value="1"/>
</dbReference>
<evidence type="ECO:0000313" key="8">
    <source>
        <dbReference type="EMBL" id="AKG44838.1"/>
    </source>
</evidence>
<dbReference type="Proteomes" id="UP000034034">
    <property type="component" value="Chromosome"/>
</dbReference>
<evidence type="ECO:0000259" key="7">
    <source>
        <dbReference type="Pfam" id="PF02518"/>
    </source>
</evidence>
<evidence type="ECO:0000256" key="6">
    <source>
        <dbReference type="SAM" id="MobiDB-lite"/>
    </source>
</evidence>
<dbReference type="HOGENOM" id="CLU_924155_0_0_11"/>
<dbReference type="SUPFAM" id="SSF55874">
    <property type="entry name" value="ATPase domain of HSP90 chaperone/DNA topoisomerase II/histidine kinase"/>
    <property type="match status" value="1"/>
</dbReference>